<feature type="region of interest" description="Disordered" evidence="11">
    <location>
        <begin position="595"/>
        <end position="661"/>
    </location>
</feature>
<dbReference type="Gene3D" id="1.10.510.10">
    <property type="entry name" value="Transferase(Phosphotransferase) domain 1"/>
    <property type="match status" value="1"/>
</dbReference>
<sequence>MSSPRLLNNRYEIGDTLGYGGMSEVHRGRDIRLGRDVAVKVLRADLARDPTFQLRFRREAQNAAALNHPAIVAVYDTGETDTEEDQLPYIVMEYVDGRTLRDIVKSEGPLPPRRAMEVMADASAALDFSHRHGIVHRDVKPANIMITRSGAVKVMDFGIARALADGQAAVTQTAAVIGTAQYLSPEQARGESVDARSDVYAAGCVLFELLTSEPPFTGDSPVAVAYQHVREDPRKPSDVNPTVPASLDAVVLKALSKNPANRYQSAAEMRADLVRVLSGQRPKAPMIMSEEDRTSMMAPPAATEVFSPGRHRSAERHTGSTATVAAADYDDGKRRRNWLIALVTLACVGVFILVAWLATTFFAQSDEPRKEAVPPLEGMTMSAARSQLNAGNWLFDVSPQKCESTAEQLGTVVKVTPAAGTQVVKKEQRLQLCEGGGPAIVSVPDLYGKEKSEASTLLRDQGLVLGLDDDEVEVEDSNLVGKIVDWESKGGSVARGTTINVTVGKEVAKTQVPDVRTLSYEQAKATLEPAGFKIQREERDSDQDAGTVIDQNPSPGTSVKKGSEITLIVSNGAQLTMPPLTGKSKDEAEQALKAMGWNGSIKEEEVETDDLSKDDQVIGSSPGSGQKIGKNQTVTLQIGKYDANPSTSNPPTSDGFFPGFG</sequence>
<dbReference type="Proteomes" id="UP001500483">
    <property type="component" value="Unassembled WGS sequence"/>
</dbReference>
<evidence type="ECO:0000256" key="4">
    <source>
        <dbReference type="ARBA" id="ARBA00022737"/>
    </source>
</evidence>
<dbReference type="EMBL" id="BAAAYK010000038">
    <property type="protein sequence ID" value="GAA3364340.1"/>
    <property type="molecule type" value="Genomic_DNA"/>
</dbReference>
<comment type="catalytic activity">
    <reaction evidence="8">
        <text>L-threonyl-[protein] + ATP = O-phospho-L-threonyl-[protein] + ADP + H(+)</text>
        <dbReference type="Rhea" id="RHEA:46608"/>
        <dbReference type="Rhea" id="RHEA-COMP:11060"/>
        <dbReference type="Rhea" id="RHEA-COMP:11605"/>
        <dbReference type="ChEBI" id="CHEBI:15378"/>
        <dbReference type="ChEBI" id="CHEBI:30013"/>
        <dbReference type="ChEBI" id="CHEBI:30616"/>
        <dbReference type="ChEBI" id="CHEBI:61977"/>
        <dbReference type="ChEBI" id="CHEBI:456216"/>
        <dbReference type="EC" id="2.7.11.1"/>
    </reaction>
</comment>
<dbReference type="RefSeq" id="WP_344930860.1">
    <property type="nucleotide sequence ID" value="NZ_BAAAYK010000038.1"/>
</dbReference>
<reference evidence="16" key="1">
    <citation type="journal article" date="2019" name="Int. J. Syst. Evol. Microbiol.">
        <title>The Global Catalogue of Microorganisms (GCM) 10K type strain sequencing project: providing services to taxonomists for standard genome sequencing and annotation.</title>
        <authorList>
            <consortium name="The Broad Institute Genomics Platform"/>
            <consortium name="The Broad Institute Genome Sequencing Center for Infectious Disease"/>
            <person name="Wu L."/>
            <person name="Ma J."/>
        </authorList>
    </citation>
    <scope>NUCLEOTIDE SEQUENCE [LARGE SCALE GENOMIC DNA]</scope>
    <source>
        <strain evidence="16">JCM 9687</strain>
    </source>
</reference>
<evidence type="ECO:0000256" key="1">
    <source>
        <dbReference type="ARBA" id="ARBA00012513"/>
    </source>
</evidence>
<evidence type="ECO:0000259" key="13">
    <source>
        <dbReference type="PROSITE" id="PS50011"/>
    </source>
</evidence>
<dbReference type="PROSITE" id="PS51178">
    <property type="entry name" value="PASTA"/>
    <property type="match status" value="4"/>
</dbReference>
<keyword evidence="12" id="KW-0472">Membrane</keyword>
<dbReference type="SUPFAM" id="SSF56112">
    <property type="entry name" value="Protein kinase-like (PK-like)"/>
    <property type="match status" value="1"/>
</dbReference>
<dbReference type="Pfam" id="PF00069">
    <property type="entry name" value="Pkinase"/>
    <property type="match status" value="1"/>
</dbReference>
<feature type="domain" description="PASTA" evidence="14">
    <location>
        <begin position="367"/>
        <end position="436"/>
    </location>
</feature>
<proteinExistence type="predicted"/>
<organism evidence="15 16">
    <name type="scientific">Saccharopolyspora gregorii</name>
    <dbReference type="NCBI Taxonomy" id="33914"/>
    <lineage>
        <taxon>Bacteria</taxon>
        <taxon>Bacillati</taxon>
        <taxon>Actinomycetota</taxon>
        <taxon>Actinomycetes</taxon>
        <taxon>Pseudonocardiales</taxon>
        <taxon>Pseudonocardiaceae</taxon>
        <taxon>Saccharopolyspora</taxon>
    </lineage>
</organism>
<keyword evidence="5 10" id="KW-0547">Nucleotide-binding</keyword>
<dbReference type="InterPro" id="IPR011009">
    <property type="entry name" value="Kinase-like_dom_sf"/>
</dbReference>
<dbReference type="SMART" id="SM00220">
    <property type="entry name" value="S_TKc"/>
    <property type="match status" value="1"/>
</dbReference>
<dbReference type="InterPro" id="IPR008271">
    <property type="entry name" value="Ser/Thr_kinase_AS"/>
</dbReference>
<feature type="region of interest" description="Disordered" evidence="11">
    <location>
        <begin position="531"/>
        <end position="562"/>
    </location>
</feature>
<keyword evidence="6 15" id="KW-0418">Kinase</keyword>
<evidence type="ECO:0000256" key="12">
    <source>
        <dbReference type="SAM" id="Phobius"/>
    </source>
</evidence>
<keyword evidence="4" id="KW-0677">Repeat</keyword>
<gene>
    <name evidence="15" type="primary">pknB_2</name>
    <name evidence="15" type="ORF">GCM10020366_59810</name>
</gene>
<keyword evidence="16" id="KW-1185">Reference proteome</keyword>
<dbReference type="InterPro" id="IPR000719">
    <property type="entry name" value="Prot_kinase_dom"/>
</dbReference>
<dbReference type="SUPFAM" id="SSF54184">
    <property type="entry name" value="Penicillin-binding protein 2x (pbp-2x), c-terminal domain"/>
    <property type="match status" value="1"/>
</dbReference>
<evidence type="ECO:0000256" key="5">
    <source>
        <dbReference type="ARBA" id="ARBA00022741"/>
    </source>
</evidence>
<keyword evidence="12" id="KW-1133">Transmembrane helix</keyword>
<keyword evidence="2" id="KW-0723">Serine/threonine-protein kinase</keyword>
<comment type="caution">
    <text evidence="15">The sequence shown here is derived from an EMBL/GenBank/DDBJ whole genome shotgun (WGS) entry which is preliminary data.</text>
</comment>
<feature type="domain" description="Protein kinase" evidence="13">
    <location>
        <begin position="11"/>
        <end position="274"/>
    </location>
</feature>
<accession>A0ABP6RZQ8</accession>
<feature type="domain" description="PASTA" evidence="14">
    <location>
        <begin position="506"/>
        <end position="571"/>
    </location>
</feature>
<dbReference type="EC" id="2.7.11.1" evidence="1"/>
<name>A0ABP6RZQ8_9PSEU</name>
<evidence type="ECO:0000313" key="16">
    <source>
        <dbReference type="Proteomes" id="UP001500483"/>
    </source>
</evidence>
<dbReference type="Gene3D" id="3.30.10.20">
    <property type="match status" value="4"/>
</dbReference>
<dbReference type="PROSITE" id="PS00108">
    <property type="entry name" value="PROTEIN_KINASE_ST"/>
    <property type="match status" value="1"/>
</dbReference>
<dbReference type="PANTHER" id="PTHR43289">
    <property type="entry name" value="MITOGEN-ACTIVATED PROTEIN KINASE KINASE KINASE 20-RELATED"/>
    <property type="match status" value="1"/>
</dbReference>
<dbReference type="GO" id="GO:0016301">
    <property type="term" value="F:kinase activity"/>
    <property type="evidence" value="ECO:0007669"/>
    <property type="project" value="UniProtKB-KW"/>
</dbReference>
<keyword evidence="12" id="KW-0812">Transmembrane</keyword>
<evidence type="ECO:0000256" key="9">
    <source>
        <dbReference type="ARBA" id="ARBA00048679"/>
    </source>
</evidence>
<evidence type="ECO:0000256" key="10">
    <source>
        <dbReference type="PROSITE-ProRule" id="PRU10141"/>
    </source>
</evidence>
<evidence type="ECO:0000259" key="14">
    <source>
        <dbReference type="PROSITE" id="PS51178"/>
    </source>
</evidence>
<evidence type="ECO:0000256" key="2">
    <source>
        <dbReference type="ARBA" id="ARBA00022527"/>
    </source>
</evidence>
<dbReference type="PANTHER" id="PTHR43289:SF6">
    <property type="entry name" value="SERINE_THREONINE-PROTEIN KINASE NEKL-3"/>
    <property type="match status" value="1"/>
</dbReference>
<protein>
    <recommendedName>
        <fullName evidence="1">non-specific serine/threonine protein kinase</fullName>
        <ecNumber evidence="1">2.7.11.1</ecNumber>
    </recommendedName>
</protein>
<dbReference type="Pfam" id="PF03793">
    <property type="entry name" value="PASTA"/>
    <property type="match status" value="4"/>
</dbReference>
<feature type="transmembrane region" description="Helical" evidence="12">
    <location>
        <begin position="338"/>
        <end position="358"/>
    </location>
</feature>
<dbReference type="PROSITE" id="PS00107">
    <property type="entry name" value="PROTEIN_KINASE_ATP"/>
    <property type="match status" value="1"/>
</dbReference>
<dbReference type="SMART" id="SM00740">
    <property type="entry name" value="PASTA"/>
    <property type="match status" value="4"/>
</dbReference>
<evidence type="ECO:0000256" key="7">
    <source>
        <dbReference type="ARBA" id="ARBA00022840"/>
    </source>
</evidence>
<feature type="domain" description="PASTA" evidence="14">
    <location>
        <begin position="572"/>
        <end position="640"/>
    </location>
</feature>
<evidence type="ECO:0000256" key="11">
    <source>
        <dbReference type="SAM" id="MobiDB-lite"/>
    </source>
</evidence>
<evidence type="ECO:0000313" key="15">
    <source>
        <dbReference type="EMBL" id="GAA3364340.1"/>
    </source>
</evidence>
<evidence type="ECO:0000256" key="8">
    <source>
        <dbReference type="ARBA" id="ARBA00047899"/>
    </source>
</evidence>
<evidence type="ECO:0000256" key="3">
    <source>
        <dbReference type="ARBA" id="ARBA00022679"/>
    </source>
</evidence>
<feature type="compositionally biased region" description="Polar residues" evidence="11">
    <location>
        <begin position="618"/>
        <end position="636"/>
    </location>
</feature>
<feature type="domain" description="PASTA" evidence="14">
    <location>
        <begin position="437"/>
        <end position="505"/>
    </location>
</feature>
<keyword evidence="7 10" id="KW-0067">ATP-binding</keyword>
<keyword evidence="3" id="KW-0808">Transferase</keyword>
<evidence type="ECO:0000256" key="6">
    <source>
        <dbReference type="ARBA" id="ARBA00022777"/>
    </source>
</evidence>
<dbReference type="NCBIfam" id="NF033483">
    <property type="entry name" value="PknB_PASTA_kin"/>
    <property type="match status" value="1"/>
</dbReference>
<dbReference type="PROSITE" id="PS50011">
    <property type="entry name" value="PROTEIN_KINASE_DOM"/>
    <property type="match status" value="1"/>
</dbReference>
<dbReference type="InterPro" id="IPR005543">
    <property type="entry name" value="PASTA_dom"/>
</dbReference>
<dbReference type="CDD" id="cd14014">
    <property type="entry name" value="STKc_PknB_like"/>
    <property type="match status" value="1"/>
</dbReference>
<dbReference type="Gene3D" id="3.30.200.20">
    <property type="entry name" value="Phosphorylase Kinase, domain 1"/>
    <property type="match status" value="1"/>
</dbReference>
<comment type="catalytic activity">
    <reaction evidence="9">
        <text>L-seryl-[protein] + ATP = O-phospho-L-seryl-[protein] + ADP + H(+)</text>
        <dbReference type="Rhea" id="RHEA:17989"/>
        <dbReference type="Rhea" id="RHEA-COMP:9863"/>
        <dbReference type="Rhea" id="RHEA-COMP:11604"/>
        <dbReference type="ChEBI" id="CHEBI:15378"/>
        <dbReference type="ChEBI" id="CHEBI:29999"/>
        <dbReference type="ChEBI" id="CHEBI:30616"/>
        <dbReference type="ChEBI" id="CHEBI:83421"/>
        <dbReference type="ChEBI" id="CHEBI:456216"/>
        <dbReference type="EC" id="2.7.11.1"/>
    </reaction>
</comment>
<dbReference type="InterPro" id="IPR017441">
    <property type="entry name" value="Protein_kinase_ATP_BS"/>
</dbReference>
<dbReference type="CDD" id="cd06577">
    <property type="entry name" value="PASTA_pknB"/>
    <property type="match status" value="3"/>
</dbReference>
<feature type="binding site" evidence="10">
    <location>
        <position position="40"/>
    </location>
    <ligand>
        <name>ATP</name>
        <dbReference type="ChEBI" id="CHEBI:30616"/>
    </ligand>
</feature>